<dbReference type="EMBL" id="JARJCN010000124">
    <property type="protein sequence ID" value="KAJ7071799.1"/>
    <property type="molecule type" value="Genomic_DNA"/>
</dbReference>
<keyword evidence="9" id="KW-0449">Lipoprotein</keyword>
<evidence type="ECO:0000256" key="6">
    <source>
        <dbReference type="ARBA" id="ARBA00023136"/>
    </source>
</evidence>
<dbReference type="PANTHER" id="PTHR10587">
    <property type="entry name" value="GLYCOSYL TRANSFERASE-RELATED"/>
    <property type="match status" value="1"/>
</dbReference>
<evidence type="ECO:0000256" key="11">
    <source>
        <dbReference type="ARBA" id="ARBA00023326"/>
    </source>
</evidence>
<keyword evidence="7" id="KW-0119">Carbohydrate metabolism</keyword>
<dbReference type="InterPro" id="IPR050248">
    <property type="entry name" value="Polysacc_deacetylase_ArnD"/>
</dbReference>
<evidence type="ECO:0000256" key="8">
    <source>
        <dbReference type="ARBA" id="ARBA00023285"/>
    </source>
</evidence>
<evidence type="ECO:0000256" key="2">
    <source>
        <dbReference type="ARBA" id="ARBA00004609"/>
    </source>
</evidence>
<feature type="compositionally biased region" description="Basic residues" evidence="14">
    <location>
        <begin position="20"/>
        <end position="30"/>
    </location>
</feature>
<dbReference type="Pfam" id="PF01522">
    <property type="entry name" value="Polysacc_deac_1"/>
    <property type="match status" value="1"/>
</dbReference>
<dbReference type="Proteomes" id="UP001222325">
    <property type="component" value="Unassembled WGS sequence"/>
</dbReference>
<keyword evidence="4" id="KW-0336">GPI-anchor</keyword>
<organism evidence="17 18">
    <name type="scientific">Mycena belliarum</name>
    <dbReference type="NCBI Taxonomy" id="1033014"/>
    <lineage>
        <taxon>Eukaryota</taxon>
        <taxon>Fungi</taxon>
        <taxon>Dikarya</taxon>
        <taxon>Basidiomycota</taxon>
        <taxon>Agaricomycotina</taxon>
        <taxon>Agaricomycetes</taxon>
        <taxon>Agaricomycetidae</taxon>
        <taxon>Agaricales</taxon>
        <taxon>Marasmiineae</taxon>
        <taxon>Mycenaceae</taxon>
        <taxon>Mycena</taxon>
    </lineage>
</organism>
<dbReference type="EC" id="3.5.1.41" evidence="12"/>
<evidence type="ECO:0000256" key="3">
    <source>
        <dbReference type="ARBA" id="ARBA00022475"/>
    </source>
</evidence>
<name>A0AAD6XLG6_9AGAR</name>
<proteinExistence type="predicted"/>
<feature type="domain" description="NodB homology" evidence="16">
    <location>
        <begin position="148"/>
        <end position="334"/>
    </location>
</feature>
<keyword evidence="8" id="KW-0170">Cobalt</keyword>
<evidence type="ECO:0000256" key="1">
    <source>
        <dbReference type="ARBA" id="ARBA00001941"/>
    </source>
</evidence>
<reference evidence="17" key="1">
    <citation type="submission" date="2023-03" db="EMBL/GenBank/DDBJ databases">
        <title>Massive genome expansion in bonnet fungi (Mycena s.s.) driven by repeated elements and novel gene families across ecological guilds.</title>
        <authorList>
            <consortium name="Lawrence Berkeley National Laboratory"/>
            <person name="Harder C.B."/>
            <person name="Miyauchi S."/>
            <person name="Viragh M."/>
            <person name="Kuo A."/>
            <person name="Thoen E."/>
            <person name="Andreopoulos B."/>
            <person name="Lu D."/>
            <person name="Skrede I."/>
            <person name="Drula E."/>
            <person name="Henrissat B."/>
            <person name="Morin E."/>
            <person name="Kohler A."/>
            <person name="Barry K."/>
            <person name="LaButti K."/>
            <person name="Morin E."/>
            <person name="Salamov A."/>
            <person name="Lipzen A."/>
            <person name="Mereny Z."/>
            <person name="Hegedus B."/>
            <person name="Baldrian P."/>
            <person name="Stursova M."/>
            <person name="Weitz H."/>
            <person name="Taylor A."/>
            <person name="Grigoriev I.V."/>
            <person name="Nagy L.G."/>
            <person name="Martin F."/>
            <person name="Kauserud H."/>
        </authorList>
    </citation>
    <scope>NUCLEOTIDE SEQUENCE</scope>
    <source>
        <strain evidence="17">CBHHK173m</strain>
    </source>
</reference>
<dbReference type="GO" id="GO:0006032">
    <property type="term" value="P:chitin catabolic process"/>
    <property type="evidence" value="ECO:0007669"/>
    <property type="project" value="UniProtKB-KW"/>
</dbReference>
<dbReference type="GO" id="GO:0005886">
    <property type="term" value="C:plasma membrane"/>
    <property type="evidence" value="ECO:0007669"/>
    <property type="project" value="UniProtKB-SubCell"/>
</dbReference>
<evidence type="ECO:0000256" key="15">
    <source>
        <dbReference type="SAM" id="SignalP"/>
    </source>
</evidence>
<dbReference type="GO" id="GO:0071555">
    <property type="term" value="P:cell wall organization"/>
    <property type="evidence" value="ECO:0007669"/>
    <property type="project" value="UniProtKB-KW"/>
</dbReference>
<evidence type="ECO:0000313" key="18">
    <source>
        <dbReference type="Proteomes" id="UP001222325"/>
    </source>
</evidence>
<dbReference type="SUPFAM" id="SSF88713">
    <property type="entry name" value="Glycoside hydrolase/deacetylase"/>
    <property type="match status" value="1"/>
</dbReference>
<comment type="caution">
    <text evidence="17">The sequence shown here is derived from an EMBL/GenBank/DDBJ whole genome shotgun (WGS) entry which is preliminary data.</text>
</comment>
<gene>
    <name evidence="17" type="ORF">B0H15DRAFT_87610</name>
</gene>
<keyword evidence="15" id="KW-0732">Signal</keyword>
<evidence type="ECO:0000256" key="14">
    <source>
        <dbReference type="SAM" id="MobiDB-lite"/>
    </source>
</evidence>
<evidence type="ECO:0000256" key="4">
    <source>
        <dbReference type="ARBA" id="ARBA00022622"/>
    </source>
</evidence>
<keyword evidence="5" id="KW-0146">Chitin degradation</keyword>
<evidence type="ECO:0000256" key="5">
    <source>
        <dbReference type="ARBA" id="ARBA00023024"/>
    </source>
</evidence>
<comment type="cofactor">
    <cofactor evidence="1">
        <name>Co(2+)</name>
        <dbReference type="ChEBI" id="CHEBI:48828"/>
    </cofactor>
</comment>
<feature type="region of interest" description="Disordered" evidence="14">
    <location>
        <begin position="368"/>
        <end position="408"/>
    </location>
</feature>
<evidence type="ECO:0000259" key="16">
    <source>
        <dbReference type="PROSITE" id="PS51677"/>
    </source>
</evidence>
<keyword evidence="4" id="KW-0325">Glycoprotein</keyword>
<sequence length="426" mass="45388">MLVLAVLLLPLLSTASSDHNRRHDHSHNAAKRLPSTWYHGSDHPVHSLFKRGEATDGITYAAVASTEWQSAYPPGPPTKLDPQAIPQAWKSALDAAIARKAIPDIPVAKAMGDDNPAYPAGMDPLSPQICSATYKCRIKGDIWDVADGHLGISFDDGPTEATPALLAFLKQNNQPVTHFMIGSNLISNPQQFLAAFNQGNDIAVHTWTHPHMTTLSNLEVVAELGWTMEIIHNSTGGRIPKFWRPPYGDSDVRTTAIAREVFGLTTVIWNQDTLDWSLTTNGTTRQIVSASMTDWIGGPKSPGLNILEHETSDQSVQAFIAAYPMMKAKEWQVASLAQLIGDNKAYQNSASNTGDVKLAKVGAAVDGAAGGASSTPPPTKTASQKNAAAATSSRSASATPSSAASSRWATGSTGTLAAAVLFMFWA</sequence>
<comment type="catalytic activity">
    <reaction evidence="13">
        <text>[(1-&gt;4)-N-acetyl-beta-D-glucosaminyl](n) + n H2O = chitosan + n acetate</text>
        <dbReference type="Rhea" id="RHEA:10464"/>
        <dbReference type="Rhea" id="RHEA-COMP:9593"/>
        <dbReference type="Rhea" id="RHEA-COMP:9597"/>
        <dbReference type="ChEBI" id="CHEBI:15377"/>
        <dbReference type="ChEBI" id="CHEBI:17029"/>
        <dbReference type="ChEBI" id="CHEBI:30089"/>
        <dbReference type="ChEBI" id="CHEBI:57704"/>
        <dbReference type="EC" id="3.5.1.41"/>
    </reaction>
    <physiologicalReaction direction="left-to-right" evidence="13">
        <dbReference type="Rhea" id="RHEA:10465"/>
    </physiologicalReaction>
</comment>
<dbReference type="GO" id="GO:0098552">
    <property type="term" value="C:side of membrane"/>
    <property type="evidence" value="ECO:0007669"/>
    <property type="project" value="UniProtKB-KW"/>
</dbReference>
<evidence type="ECO:0000256" key="10">
    <source>
        <dbReference type="ARBA" id="ARBA00023316"/>
    </source>
</evidence>
<feature type="chain" id="PRO_5042043701" description="chitin deacetylase" evidence="15">
    <location>
        <begin position="18"/>
        <end position="426"/>
    </location>
</feature>
<evidence type="ECO:0000256" key="13">
    <source>
        <dbReference type="ARBA" id="ARBA00048494"/>
    </source>
</evidence>
<evidence type="ECO:0000256" key="7">
    <source>
        <dbReference type="ARBA" id="ARBA00023277"/>
    </source>
</evidence>
<accession>A0AAD6XLG6</accession>
<evidence type="ECO:0000313" key="17">
    <source>
        <dbReference type="EMBL" id="KAJ7071799.1"/>
    </source>
</evidence>
<dbReference type="InterPro" id="IPR002509">
    <property type="entry name" value="NODB_dom"/>
</dbReference>
<feature type="signal peptide" evidence="15">
    <location>
        <begin position="1"/>
        <end position="17"/>
    </location>
</feature>
<evidence type="ECO:0000256" key="9">
    <source>
        <dbReference type="ARBA" id="ARBA00023288"/>
    </source>
</evidence>
<keyword evidence="6" id="KW-0472">Membrane</keyword>
<dbReference type="PANTHER" id="PTHR10587:SF135">
    <property type="entry name" value="CHITIN DEACETYLASE 3"/>
    <property type="match status" value="1"/>
</dbReference>
<keyword evidence="11" id="KW-0624">Polysaccharide degradation</keyword>
<dbReference type="AlphaFoldDB" id="A0AAD6XLG6"/>
<comment type="subcellular location">
    <subcellularLocation>
        <location evidence="2">Cell membrane</location>
        <topology evidence="2">Lipid-anchor</topology>
        <topology evidence="2">GPI-anchor</topology>
    </subcellularLocation>
</comment>
<dbReference type="InterPro" id="IPR011330">
    <property type="entry name" value="Glyco_hydro/deAcase_b/a-brl"/>
</dbReference>
<keyword evidence="18" id="KW-1185">Reference proteome</keyword>
<dbReference type="PROSITE" id="PS51677">
    <property type="entry name" value="NODB"/>
    <property type="match status" value="1"/>
</dbReference>
<protein>
    <recommendedName>
        <fullName evidence="12">chitin deacetylase</fullName>
        <ecNumber evidence="12">3.5.1.41</ecNumber>
    </recommendedName>
</protein>
<evidence type="ECO:0000256" key="12">
    <source>
        <dbReference type="ARBA" id="ARBA00024056"/>
    </source>
</evidence>
<dbReference type="GO" id="GO:0009272">
    <property type="term" value="P:fungal-type cell wall biogenesis"/>
    <property type="evidence" value="ECO:0007669"/>
    <property type="project" value="UniProtKB-ARBA"/>
</dbReference>
<feature type="region of interest" description="Disordered" evidence="14">
    <location>
        <begin position="17"/>
        <end position="36"/>
    </location>
</feature>
<dbReference type="GO" id="GO:0004099">
    <property type="term" value="F:chitin deacetylase activity"/>
    <property type="evidence" value="ECO:0007669"/>
    <property type="project" value="UniProtKB-EC"/>
</dbReference>
<dbReference type="GO" id="GO:0000272">
    <property type="term" value="P:polysaccharide catabolic process"/>
    <property type="evidence" value="ECO:0007669"/>
    <property type="project" value="UniProtKB-KW"/>
</dbReference>
<feature type="compositionally biased region" description="Low complexity" evidence="14">
    <location>
        <begin position="387"/>
        <end position="407"/>
    </location>
</feature>
<dbReference type="Gene3D" id="3.20.20.370">
    <property type="entry name" value="Glycoside hydrolase/deacetylase"/>
    <property type="match status" value="1"/>
</dbReference>
<keyword evidence="10" id="KW-0961">Cell wall biogenesis/degradation</keyword>
<keyword evidence="3" id="KW-1003">Cell membrane</keyword>